<proteinExistence type="predicted"/>
<evidence type="ECO:0000313" key="3">
    <source>
        <dbReference type="EMBL" id="CAH3043030.1"/>
    </source>
</evidence>
<reference evidence="3 4" key="1">
    <citation type="submission" date="2022-05" db="EMBL/GenBank/DDBJ databases">
        <authorList>
            <consortium name="Genoscope - CEA"/>
            <person name="William W."/>
        </authorList>
    </citation>
    <scope>NUCLEOTIDE SEQUENCE [LARGE SCALE GENOMIC DNA]</scope>
</reference>
<keyword evidence="4" id="KW-1185">Reference proteome</keyword>
<protein>
    <submittedName>
        <fullName evidence="3">Uncharacterized protein</fullName>
    </submittedName>
</protein>
<feature type="compositionally biased region" description="Low complexity" evidence="2">
    <location>
        <begin position="1"/>
        <end position="13"/>
    </location>
</feature>
<evidence type="ECO:0000256" key="2">
    <source>
        <dbReference type="SAM" id="MobiDB-lite"/>
    </source>
</evidence>
<organism evidence="3 4">
    <name type="scientific">Porites evermanni</name>
    <dbReference type="NCBI Taxonomy" id="104178"/>
    <lineage>
        <taxon>Eukaryota</taxon>
        <taxon>Metazoa</taxon>
        <taxon>Cnidaria</taxon>
        <taxon>Anthozoa</taxon>
        <taxon>Hexacorallia</taxon>
        <taxon>Scleractinia</taxon>
        <taxon>Fungiina</taxon>
        <taxon>Poritidae</taxon>
        <taxon>Porites</taxon>
    </lineage>
</organism>
<feature type="coiled-coil region" evidence="1">
    <location>
        <begin position="128"/>
        <end position="158"/>
    </location>
</feature>
<keyword evidence="1" id="KW-0175">Coiled coil</keyword>
<sequence>FFFPDSAALSKAAAKNKKRAEKRRKERIQKVKENGGRVLEAMEMKDPVSILREQLQEAKNNQNHELAARLRQQLWIAQDSAAGVSMAEVEDLGGDISSLKHEDSAVINKTKTTSTNPSYPGDLPVSGLTPAEKRLRALKKKLQQIENLKEKMEHGETLEKTQLDKISKEQELLEEIQEIESLLTGSAPLI</sequence>
<dbReference type="Proteomes" id="UP001159427">
    <property type="component" value="Unassembled WGS sequence"/>
</dbReference>
<name>A0ABN8NAH1_9CNID</name>
<dbReference type="InterPro" id="IPR039333">
    <property type="entry name" value="PYM1"/>
</dbReference>
<feature type="compositionally biased region" description="Basic residues" evidence="2">
    <location>
        <begin position="14"/>
        <end position="27"/>
    </location>
</feature>
<feature type="region of interest" description="Disordered" evidence="2">
    <location>
        <begin position="1"/>
        <end position="27"/>
    </location>
</feature>
<dbReference type="PANTHER" id="PTHR22959:SF0">
    <property type="entry name" value="PARTNER OF Y14 AND MAGO"/>
    <property type="match status" value="1"/>
</dbReference>
<evidence type="ECO:0000313" key="4">
    <source>
        <dbReference type="Proteomes" id="UP001159427"/>
    </source>
</evidence>
<dbReference type="PANTHER" id="PTHR22959">
    <property type="entry name" value="PYM PROTEIN"/>
    <property type="match status" value="1"/>
</dbReference>
<dbReference type="EMBL" id="CALNXI010000741">
    <property type="protein sequence ID" value="CAH3043030.1"/>
    <property type="molecule type" value="Genomic_DNA"/>
</dbReference>
<feature type="non-terminal residue" evidence="3">
    <location>
        <position position="1"/>
    </location>
</feature>
<comment type="caution">
    <text evidence="3">The sequence shown here is derived from an EMBL/GenBank/DDBJ whole genome shotgun (WGS) entry which is preliminary data.</text>
</comment>
<evidence type="ECO:0000256" key="1">
    <source>
        <dbReference type="SAM" id="Coils"/>
    </source>
</evidence>
<gene>
    <name evidence="3" type="ORF">PEVE_00040544</name>
</gene>
<accession>A0ABN8NAH1</accession>